<name>A0A183F0M4_9BILA</name>
<accession>A0A183F0M4</accession>
<dbReference type="AlphaFoldDB" id="A0A183F0M4"/>
<dbReference type="WBParaSite" id="GPUH_0002679501-mRNA-1">
    <property type="protein sequence ID" value="GPUH_0002679501-mRNA-1"/>
    <property type="gene ID" value="GPUH_0002679501"/>
</dbReference>
<sequence length="80" mass="9176">MNHVLFREATLVSSMADLVHDVIPQSANPQTTPEKIEWVSLQKCVNGEQMNCHKDDRQALINVPKRKLACEMKLIRLICF</sequence>
<evidence type="ECO:0000313" key="3">
    <source>
        <dbReference type="WBParaSite" id="GPUH_0002679501-mRNA-1"/>
    </source>
</evidence>
<keyword evidence="2" id="KW-1185">Reference proteome</keyword>
<reference evidence="1 2" key="2">
    <citation type="submission" date="2018-11" db="EMBL/GenBank/DDBJ databases">
        <authorList>
            <consortium name="Pathogen Informatics"/>
        </authorList>
    </citation>
    <scope>NUCLEOTIDE SEQUENCE [LARGE SCALE GENOMIC DNA]</scope>
</reference>
<gene>
    <name evidence="1" type="ORF">GPUH_LOCUS26765</name>
</gene>
<dbReference type="EMBL" id="UYRT01113847">
    <property type="protein sequence ID" value="VDN49440.1"/>
    <property type="molecule type" value="Genomic_DNA"/>
</dbReference>
<organism evidence="3">
    <name type="scientific">Gongylonema pulchrum</name>
    <dbReference type="NCBI Taxonomy" id="637853"/>
    <lineage>
        <taxon>Eukaryota</taxon>
        <taxon>Metazoa</taxon>
        <taxon>Ecdysozoa</taxon>
        <taxon>Nematoda</taxon>
        <taxon>Chromadorea</taxon>
        <taxon>Rhabditida</taxon>
        <taxon>Spirurina</taxon>
        <taxon>Spiruromorpha</taxon>
        <taxon>Spiruroidea</taxon>
        <taxon>Gongylonematidae</taxon>
        <taxon>Gongylonema</taxon>
    </lineage>
</organism>
<dbReference type="OrthoDB" id="25778at2759"/>
<evidence type="ECO:0000313" key="2">
    <source>
        <dbReference type="Proteomes" id="UP000271098"/>
    </source>
</evidence>
<evidence type="ECO:0000313" key="1">
    <source>
        <dbReference type="EMBL" id="VDN49440.1"/>
    </source>
</evidence>
<reference evidence="3" key="1">
    <citation type="submission" date="2016-06" db="UniProtKB">
        <authorList>
            <consortium name="WormBaseParasite"/>
        </authorList>
    </citation>
    <scope>IDENTIFICATION</scope>
</reference>
<proteinExistence type="predicted"/>
<dbReference type="Proteomes" id="UP000271098">
    <property type="component" value="Unassembled WGS sequence"/>
</dbReference>
<protein>
    <submittedName>
        <fullName evidence="1 3">Uncharacterized protein</fullName>
    </submittedName>
</protein>